<gene>
    <name evidence="2" type="ORF">METZ01_LOCUS339214</name>
</gene>
<feature type="non-terminal residue" evidence="2">
    <location>
        <position position="1"/>
    </location>
</feature>
<sequence length="32" mass="3412">TCPRLPNGTAPKCAVPTQRSKKKSIRSGKLTS</sequence>
<name>A0A382QNA5_9ZZZZ</name>
<evidence type="ECO:0000256" key="1">
    <source>
        <dbReference type="SAM" id="MobiDB-lite"/>
    </source>
</evidence>
<accession>A0A382QNA5</accession>
<proteinExistence type="predicted"/>
<feature type="region of interest" description="Disordered" evidence="1">
    <location>
        <begin position="1"/>
        <end position="32"/>
    </location>
</feature>
<protein>
    <submittedName>
        <fullName evidence="2">Uncharacterized protein</fullName>
    </submittedName>
</protein>
<evidence type="ECO:0000313" key="2">
    <source>
        <dbReference type="EMBL" id="SVC86360.1"/>
    </source>
</evidence>
<reference evidence="2" key="1">
    <citation type="submission" date="2018-05" db="EMBL/GenBank/DDBJ databases">
        <authorList>
            <person name="Lanie J.A."/>
            <person name="Ng W.-L."/>
            <person name="Kazmierczak K.M."/>
            <person name="Andrzejewski T.M."/>
            <person name="Davidsen T.M."/>
            <person name="Wayne K.J."/>
            <person name="Tettelin H."/>
            <person name="Glass J.I."/>
            <person name="Rusch D."/>
            <person name="Podicherti R."/>
            <person name="Tsui H.-C.T."/>
            <person name="Winkler M.E."/>
        </authorList>
    </citation>
    <scope>NUCLEOTIDE SEQUENCE</scope>
</reference>
<feature type="non-terminal residue" evidence="2">
    <location>
        <position position="32"/>
    </location>
</feature>
<dbReference type="AlphaFoldDB" id="A0A382QNA5"/>
<dbReference type="EMBL" id="UINC01115381">
    <property type="protein sequence ID" value="SVC86360.1"/>
    <property type="molecule type" value="Genomic_DNA"/>
</dbReference>
<organism evidence="2">
    <name type="scientific">marine metagenome</name>
    <dbReference type="NCBI Taxonomy" id="408172"/>
    <lineage>
        <taxon>unclassified sequences</taxon>
        <taxon>metagenomes</taxon>
        <taxon>ecological metagenomes</taxon>
    </lineage>
</organism>